<dbReference type="PaxDb" id="882-DVU_1129"/>
<dbReference type="InterPro" id="IPR025140">
    <property type="entry name" value="Holin_2-3"/>
</dbReference>
<gene>
    <name evidence="1" type="ordered locus">DVU_1129</name>
</gene>
<evidence type="ECO:0000313" key="2">
    <source>
        <dbReference type="Proteomes" id="UP000002194"/>
    </source>
</evidence>
<dbReference type="AlphaFoldDB" id="Q72D02"/>
<reference evidence="1 2" key="1">
    <citation type="journal article" date="2004" name="Nat. Biotechnol.">
        <title>The genome sequence of the anaerobic, sulfate-reducing bacterium Desulfovibrio vulgaris Hildenborough.</title>
        <authorList>
            <person name="Heidelberg J.F."/>
            <person name="Seshadri R."/>
            <person name="Haveman S.A."/>
            <person name="Hemme C.L."/>
            <person name="Paulsen I.T."/>
            <person name="Kolonay J.F."/>
            <person name="Eisen J.A."/>
            <person name="Ward N."/>
            <person name="Methe B."/>
            <person name="Brinkac L.M."/>
            <person name="Daugherty S.C."/>
            <person name="Deboy R.T."/>
            <person name="Dodson R.J."/>
            <person name="Durkin A.S."/>
            <person name="Madupu R."/>
            <person name="Nelson W.C."/>
            <person name="Sullivan S.A."/>
            <person name="Fouts D."/>
            <person name="Haft D.H."/>
            <person name="Selengut J."/>
            <person name="Peterson J.D."/>
            <person name="Davidsen T.M."/>
            <person name="Zafar N."/>
            <person name="Zhou L."/>
            <person name="Radune D."/>
            <person name="Dimitrov G."/>
            <person name="Hance M."/>
            <person name="Tran K."/>
            <person name="Khouri H."/>
            <person name="Gill J."/>
            <person name="Utterback T.R."/>
            <person name="Feldblyum T.V."/>
            <person name="Wall J.D."/>
            <person name="Voordouw G."/>
            <person name="Fraser C.M."/>
        </authorList>
    </citation>
    <scope>NUCLEOTIDE SEQUENCE [LARGE SCALE GENOMIC DNA]</scope>
    <source>
        <strain evidence="2">ATCC 29579 / DSM 644 / NCIMB 8303 / VKM B-1760 / Hildenborough</strain>
    </source>
</reference>
<proteinExistence type="predicted"/>
<name>Q72D02_NITV2</name>
<dbReference type="KEGG" id="dvu:DVU_1129"/>
<dbReference type="PATRIC" id="fig|882.5.peg.1066"/>
<dbReference type="EnsemblBacteria" id="AAS95609">
    <property type="protein sequence ID" value="AAS95609"/>
    <property type="gene ID" value="DVU_1129"/>
</dbReference>
<sequence length="122" mass="13676">MRFFPSLASLFHRLPRMGWCLALSVLLLGLVGLFSPQQLPVIIYKGSLLSLAGTGGYWLDRWAFPYARPDSYLVYEWKDEDEFSDGVEDYPVVENCQRLFIAASLRRAAVMAVAMLAVGLGL</sequence>
<dbReference type="RefSeq" id="WP_010938428.1">
    <property type="nucleotide sequence ID" value="NC_002937.3"/>
</dbReference>
<dbReference type="HOGENOM" id="CLU_133700_0_0_7"/>
<dbReference type="OrthoDB" id="8688566at2"/>
<dbReference type="eggNOG" id="ENOG5032ZT8">
    <property type="taxonomic scope" value="Bacteria"/>
</dbReference>
<dbReference type="Proteomes" id="UP000002194">
    <property type="component" value="Chromosome"/>
</dbReference>
<dbReference type="EMBL" id="AE017285">
    <property type="protein sequence ID" value="AAS95609.1"/>
    <property type="molecule type" value="Genomic_DNA"/>
</dbReference>
<protein>
    <recommendedName>
        <fullName evidence="3">Phage-related membrane protein</fullName>
    </recommendedName>
</protein>
<keyword evidence="2" id="KW-1185">Reference proteome</keyword>
<evidence type="ECO:0008006" key="3">
    <source>
        <dbReference type="Google" id="ProtNLM"/>
    </source>
</evidence>
<dbReference type="Pfam" id="PF13272">
    <property type="entry name" value="Holin_2-3"/>
    <property type="match status" value="1"/>
</dbReference>
<organism evidence="1 2">
    <name type="scientific">Nitratidesulfovibrio vulgaris (strain ATCC 29579 / DSM 644 / CCUG 34227 / NCIMB 8303 / VKM B-1760 / Hildenborough)</name>
    <name type="common">Desulfovibrio vulgaris</name>
    <dbReference type="NCBI Taxonomy" id="882"/>
    <lineage>
        <taxon>Bacteria</taxon>
        <taxon>Pseudomonadati</taxon>
        <taxon>Thermodesulfobacteriota</taxon>
        <taxon>Desulfovibrionia</taxon>
        <taxon>Desulfovibrionales</taxon>
        <taxon>Desulfovibrionaceae</taxon>
        <taxon>Nitratidesulfovibrio</taxon>
    </lineage>
</organism>
<evidence type="ECO:0000313" key="1">
    <source>
        <dbReference type="EMBL" id="AAS95609.1"/>
    </source>
</evidence>
<dbReference type="STRING" id="882.DVU_1129"/>
<accession>Q72D02</accession>